<accession>A0A2B7ZBI1</accession>
<dbReference type="AlphaFoldDB" id="A0A2B7ZBI1"/>
<dbReference type="Proteomes" id="UP000226031">
    <property type="component" value="Unassembled WGS sequence"/>
</dbReference>
<protein>
    <submittedName>
        <fullName evidence="1">Uncharacterized protein</fullName>
    </submittedName>
</protein>
<sequence length="60" mass="7387">MPGPVLGIQVRPSEFFNANTKRYLEEQRRETETYRWDESKLQHRYVREKGLDIWFRDSRA</sequence>
<gene>
    <name evidence="1" type="ORF">GX50_06692</name>
</gene>
<name>A0A2B7ZBI1_9EURO</name>
<comment type="caution">
    <text evidence="1">The sequence shown here is derived from an EMBL/GenBank/DDBJ whole genome shotgun (WGS) entry which is preliminary data.</text>
</comment>
<evidence type="ECO:0000313" key="2">
    <source>
        <dbReference type="Proteomes" id="UP000226031"/>
    </source>
</evidence>
<keyword evidence="2" id="KW-1185">Reference proteome</keyword>
<dbReference type="EMBL" id="PDND01000166">
    <property type="protein sequence ID" value="PGH30559.1"/>
    <property type="molecule type" value="Genomic_DNA"/>
</dbReference>
<organism evidence="1 2">
    <name type="scientific">[Emmonsia] crescens</name>
    <dbReference type="NCBI Taxonomy" id="73230"/>
    <lineage>
        <taxon>Eukaryota</taxon>
        <taxon>Fungi</taxon>
        <taxon>Dikarya</taxon>
        <taxon>Ascomycota</taxon>
        <taxon>Pezizomycotina</taxon>
        <taxon>Eurotiomycetes</taxon>
        <taxon>Eurotiomycetidae</taxon>
        <taxon>Onygenales</taxon>
        <taxon>Ajellomycetaceae</taxon>
        <taxon>Emergomyces</taxon>
    </lineage>
</organism>
<proteinExistence type="predicted"/>
<reference evidence="1 2" key="1">
    <citation type="submission" date="2017-10" db="EMBL/GenBank/DDBJ databases">
        <title>Comparative genomics in systemic dimorphic fungi from Ajellomycetaceae.</title>
        <authorList>
            <person name="Munoz J.F."/>
            <person name="Mcewen J.G."/>
            <person name="Clay O.K."/>
            <person name="Cuomo C.A."/>
        </authorList>
    </citation>
    <scope>NUCLEOTIDE SEQUENCE [LARGE SCALE GENOMIC DNA]</scope>
    <source>
        <strain evidence="1 2">UAMH4076</strain>
    </source>
</reference>
<evidence type="ECO:0000313" key="1">
    <source>
        <dbReference type="EMBL" id="PGH30559.1"/>
    </source>
</evidence>